<evidence type="ECO:0000259" key="1">
    <source>
        <dbReference type="PROSITE" id="PS50910"/>
    </source>
</evidence>
<reference evidence="2 3" key="1">
    <citation type="submission" date="2016-11" db="EMBL/GenBank/DDBJ databases">
        <authorList>
            <person name="Jaros S."/>
            <person name="Januszkiewicz K."/>
            <person name="Wedrychowicz H."/>
        </authorList>
    </citation>
    <scope>NUCLEOTIDE SEQUENCE [LARGE SCALE GENOMIC DNA]</scope>
    <source>
        <strain evidence="2 3">DSM 26897</strain>
    </source>
</reference>
<dbReference type="EMBL" id="FQUO01000003">
    <property type="protein sequence ID" value="SHE87981.1"/>
    <property type="molecule type" value="Genomic_DNA"/>
</dbReference>
<dbReference type="Proteomes" id="UP000184368">
    <property type="component" value="Unassembled WGS sequence"/>
</dbReference>
<dbReference type="OrthoDB" id="9808176at2"/>
<evidence type="ECO:0000313" key="2">
    <source>
        <dbReference type="EMBL" id="SHE87981.1"/>
    </source>
</evidence>
<dbReference type="InterPro" id="IPR007842">
    <property type="entry name" value="HEPN_dom"/>
</dbReference>
<dbReference type="AlphaFoldDB" id="A0A1M4X3C8"/>
<dbReference type="RefSeq" id="WP_073040776.1">
    <property type="nucleotide sequence ID" value="NZ_FQUO01000003.1"/>
</dbReference>
<dbReference type="Pfam" id="PF05168">
    <property type="entry name" value="HEPN"/>
    <property type="match status" value="1"/>
</dbReference>
<dbReference type="SMART" id="SM00748">
    <property type="entry name" value="HEPN"/>
    <property type="match status" value="1"/>
</dbReference>
<name>A0A1M4X3C8_9BACT</name>
<sequence>MHPKQQELIEEWYAKADADLQTCEILLESGVQLFDVIAFHAQQCAEKYLKAYLTFQETMAPKVHDLAVLLGLAIKMDATFESLQSAVTLTPYAVYTRYPTDMGVTDKEEAENIVNEARLVKDFVRNKIGI</sequence>
<protein>
    <submittedName>
        <fullName evidence="2">HEPN domain-containing protein</fullName>
    </submittedName>
</protein>
<feature type="domain" description="HEPN" evidence="1">
    <location>
        <begin position="13"/>
        <end position="120"/>
    </location>
</feature>
<dbReference type="PROSITE" id="PS50910">
    <property type="entry name" value="HEPN"/>
    <property type="match status" value="1"/>
</dbReference>
<organism evidence="2 3">
    <name type="scientific">Cnuella takakiae</name>
    <dbReference type="NCBI Taxonomy" id="1302690"/>
    <lineage>
        <taxon>Bacteria</taxon>
        <taxon>Pseudomonadati</taxon>
        <taxon>Bacteroidota</taxon>
        <taxon>Chitinophagia</taxon>
        <taxon>Chitinophagales</taxon>
        <taxon>Chitinophagaceae</taxon>
        <taxon>Cnuella</taxon>
    </lineage>
</organism>
<dbReference type="Gene3D" id="1.20.120.330">
    <property type="entry name" value="Nucleotidyltransferases domain 2"/>
    <property type="match status" value="1"/>
</dbReference>
<proteinExistence type="predicted"/>
<dbReference type="STRING" id="1302690.BUE76_06240"/>
<evidence type="ECO:0000313" key="3">
    <source>
        <dbReference type="Proteomes" id="UP000184368"/>
    </source>
</evidence>
<dbReference type="SUPFAM" id="SSF81593">
    <property type="entry name" value="Nucleotidyltransferase substrate binding subunit/domain"/>
    <property type="match status" value="1"/>
</dbReference>
<accession>A0A1M4X3C8</accession>
<keyword evidence="3" id="KW-1185">Reference proteome</keyword>
<gene>
    <name evidence="2" type="ORF">SAMN05444008_103233</name>
</gene>